<dbReference type="OrthoDB" id="258392at2759"/>
<evidence type="ECO:0000313" key="3">
    <source>
        <dbReference type="EMBL" id="CCG80945.1"/>
    </source>
</evidence>
<dbReference type="PANTHER" id="PTHR11567:SF142">
    <property type="entry name" value="PHOSPHOGLYCERATE MUTASE-LIKE PROTEIN"/>
    <property type="match status" value="1"/>
</dbReference>
<feature type="region of interest" description="Disordered" evidence="1">
    <location>
        <begin position="441"/>
        <end position="461"/>
    </location>
</feature>
<feature type="transmembrane region" description="Helical" evidence="2">
    <location>
        <begin position="402"/>
        <end position="424"/>
    </location>
</feature>
<accession>R4XC86</accession>
<organism evidence="3 4">
    <name type="scientific">Taphrina deformans (strain PYCC 5710 / ATCC 11124 / CBS 356.35 / IMI 108563 / JCM 9778 / NBRC 8474)</name>
    <name type="common">Peach leaf curl fungus</name>
    <name type="synonym">Lalaria deformans</name>
    <dbReference type="NCBI Taxonomy" id="1097556"/>
    <lineage>
        <taxon>Eukaryota</taxon>
        <taxon>Fungi</taxon>
        <taxon>Dikarya</taxon>
        <taxon>Ascomycota</taxon>
        <taxon>Taphrinomycotina</taxon>
        <taxon>Taphrinomycetes</taxon>
        <taxon>Taphrinales</taxon>
        <taxon>Taphrinaceae</taxon>
        <taxon>Taphrina</taxon>
    </lineage>
</organism>
<sequence>MSTVQGTLEGVVLMTRHGDRTKFYQDPNSYTGYETHITPLGEAQTYLTGQYIRSRYIAPGAPAQISGISEDTIDLDQCTVTADAAAESNVIVISAYSMWQGMYPATAQSNVTLANGTTVVSPLSGQQYLPIQTVEFAQSPLLEAFTSCPAYTAYLAGFYNSTAYTSKSNASKPVLGKLPAVVDGRATALKDMYNVYDYINVNNIYNATYATVLANTTTVAQANDLSNWVSYYAFSGPTNTSAGNIAGRGMMGGLITSMQTIANASTGNKIQHYSLSYKPFLSIFNMTGAAQSSPELAAVVSDEMYVNMVFRNNSVAGTEVKPYKLLGRDQVKLNDFVSAFNSSALYTTLDWCRACKQNSSINACDSLLAYAGSTTRSGASASATATGAALGSAGSDSHFSPVGAGFIGAVFGIAAASIGWYLLARNTRKKMASRGKVTISDPVPLDSYTDGRASDSKNPFK</sequence>
<dbReference type="SUPFAM" id="SSF53254">
    <property type="entry name" value="Phosphoglycerate mutase-like"/>
    <property type="match status" value="1"/>
</dbReference>
<reference evidence="3 4" key="1">
    <citation type="journal article" date="2013" name="MBio">
        <title>Genome sequencing of the plant pathogen Taphrina deformans, the causal agent of peach leaf curl.</title>
        <authorList>
            <person name="Cisse O.H."/>
            <person name="Almeida J.M.G.C.F."/>
            <person name="Fonseca A."/>
            <person name="Kumar A.A."/>
            <person name="Salojaervi J."/>
            <person name="Overmyer K."/>
            <person name="Hauser P.M."/>
            <person name="Pagni M."/>
        </authorList>
    </citation>
    <scope>NUCLEOTIDE SEQUENCE [LARGE SCALE GENOMIC DNA]</scope>
    <source>
        <strain evidence="4">PYCC 5710 / ATCC 11124 / CBS 356.35 / IMI 108563 / JCM 9778 / NBRC 8474</strain>
    </source>
</reference>
<gene>
    <name evidence="3" type="ORF">TAPDE_000606</name>
</gene>
<dbReference type="GO" id="GO:0016791">
    <property type="term" value="F:phosphatase activity"/>
    <property type="evidence" value="ECO:0007669"/>
    <property type="project" value="TreeGrafter"/>
</dbReference>
<dbReference type="InterPro" id="IPR050645">
    <property type="entry name" value="Histidine_acid_phosphatase"/>
</dbReference>
<dbReference type="Proteomes" id="UP000013776">
    <property type="component" value="Unassembled WGS sequence"/>
</dbReference>
<dbReference type="Gene3D" id="3.40.50.1240">
    <property type="entry name" value="Phosphoglycerate mutase-like"/>
    <property type="match status" value="1"/>
</dbReference>
<protein>
    <recommendedName>
        <fullName evidence="5">Histidine acid phosphatase</fullName>
    </recommendedName>
</protein>
<dbReference type="AlphaFoldDB" id="R4XC86"/>
<evidence type="ECO:0000313" key="4">
    <source>
        <dbReference type="Proteomes" id="UP000013776"/>
    </source>
</evidence>
<dbReference type="VEuPathDB" id="FungiDB:TAPDE_000606"/>
<evidence type="ECO:0008006" key="5">
    <source>
        <dbReference type="Google" id="ProtNLM"/>
    </source>
</evidence>
<name>R4XC86_TAPDE</name>
<dbReference type="PANTHER" id="PTHR11567">
    <property type="entry name" value="ACID PHOSPHATASE-RELATED"/>
    <property type="match status" value="1"/>
</dbReference>
<keyword evidence="2" id="KW-0472">Membrane</keyword>
<dbReference type="STRING" id="1097556.R4XC86"/>
<comment type="caution">
    <text evidence="3">The sequence shown here is derived from an EMBL/GenBank/DDBJ whole genome shotgun (WGS) entry which is preliminary data.</text>
</comment>
<dbReference type="InterPro" id="IPR029033">
    <property type="entry name" value="His_PPase_superfam"/>
</dbReference>
<dbReference type="EMBL" id="CAHR02000020">
    <property type="protein sequence ID" value="CCG80945.1"/>
    <property type="molecule type" value="Genomic_DNA"/>
</dbReference>
<keyword evidence="2" id="KW-0812">Transmembrane</keyword>
<dbReference type="eggNOG" id="ENOG502R95P">
    <property type="taxonomic scope" value="Eukaryota"/>
</dbReference>
<evidence type="ECO:0000256" key="1">
    <source>
        <dbReference type="SAM" id="MobiDB-lite"/>
    </source>
</evidence>
<keyword evidence="4" id="KW-1185">Reference proteome</keyword>
<keyword evidence="2" id="KW-1133">Transmembrane helix</keyword>
<proteinExistence type="predicted"/>
<evidence type="ECO:0000256" key="2">
    <source>
        <dbReference type="SAM" id="Phobius"/>
    </source>
</evidence>